<keyword evidence="2" id="KW-0548">Nucleotidyltransferase</keyword>
<keyword evidence="9" id="KW-1185">Reference proteome</keyword>
<dbReference type="SUPFAM" id="SSF56672">
    <property type="entry name" value="DNA/RNA polymerases"/>
    <property type="match status" value="1"/>
</dbReference>
<evidence type="ECO:0000313" key="9">
    <source>
        <dbReference type="Proteomes" id="UP000765507"/>
    </source>
</evidence>
<comment type="caution">
    <text evidence="8">The sequence shown here is derived from an EMBL/GenBank/DDBJ whole genome shotgun (WGS) entry which is preliminary data.</text>
</comment>
<evidence type="ECO:0000256" key="6">
    <source>
        <dbReference type="ARBA" id="ARBA00022918"/>
    </source>
</evidence>
<dbReference type="InterPro" id="IPR002156">
    <property type="entry name" value="RNaseH_domain"/>
</dbReference>
<evidence type="ECO:0000259" key="7">
    <source>
        <dbReference type="PROSITE" id="PS50879"/>
    </source>
</evidence>
<dbReference type="Pfam" id="PF00075">
    <property type="entry name" value="RNase_H"/>
    <property type="match status" value="1"/>
</dbReference>
<dbReference type="Proteomes" id="UP000765507">
    <property type="component" value="Unassembled WGS sequence"/>
</dbReference>
<dbReference type="Gene3D" id="3.30.420.10">
    <property type="entry name" value="Ribonuclease H-like superfamily/Ribonuclease H"/>
    <property type="match status" value="1"/>
</dbReference>
<evidence type="ECO:0000256" key="5">
    <source>
        <dbReference type="ARBA" id="ARBA00022801"/>
    </source>
</evidence>
<dbReference type="InterPro" id="IPR012337">
    <property type="entry name" value="RNaseH-like_sf"/>
</dbReference>
<dbReference type="SUPFAM" id="SSF53098">
    <property type="entry name" value="Ribonuclease H-like"/>
    <property type="match status" value="1"/>
</dbReference>
<sequence length="224" mass="23958">YQKPFTLYCHEKDGIALEVLTQSHGDKERPIAYYSSPLDPVVAALPPCLRAVAAAAALVETSATLVLGSNLCVDVLHAVTALLLKSKTQHLSNSRLTKYEMLLLNASNVTLTRCSVLNPASLLPTVGDGEPHDCLAVTTNLSTPRIDLKDTPLHNPDLLFYVDGSCLRNPAGQLMAGYAVCSQHETVEAHPLPGIHSSQVAELVALARACTLAKGKFVTLYTDS</sequence>
<keyword evidence="6" id="KW-0695">RNA-directed DNA polymerase</keyword>
<dbReference type="Gene3D" id="3.10.20.370">
    <property type="match status" value="1"/>
</dbReference>
<proteinExistence type="predicted"/>
<feature type="domain" description="RNase H type-1" evidence="7">
    <location>
        <begin position="154"/>
        <end position="224"/>
    </location>
</feature>
<dbReference type="EMBL" id="JAHGAV010000088">
    <property type="protein sequence ID" value="KAG6932750.1"/>
    <property type="molecule type" value="Genomic_DNA"/>
</dbReference>
<dbReference type="InterPro" id="IPR043502">
    <property type="entry name" value="DNA/RNA_pol_sf"/>
</dbReference>
<keyword evidence="3" id="KW-0540">Nuclease</keyword>
<feature type="non-terminal residue" evidence="8">
    <location>
        <position position="1"/>
    </location>
</feature>
<keyword evidence="4" id="KW-0255">Endonuclease</keyword>
<dbReference type="GO" id="GO:0003964">
    <property type="term" value="F:RNA-directed DNA polymerase activity"/>
    <property type="evidence" value="ECO:0007669"/>
    <property type="project" value="UniProtKB-KW"/>
</dbReference>
<evidence type="ECO:0000256" key="4">
    <source>
        <dbReference type="ARBA" id="ARBA00022759"/>
    </source>
</evidence>
<evidence type="ECO:0000256" key="3">
    <source>
        <dbReference type="ARBA" id="ARBA00022722"/>
    </source>
</evidence>
<dbReference type="GO" id="GO:0003676">
    <property type="term" value="F:nucleic acid binding"/>
    <property type="evidence" value="ECO:0007669"/>
    <property type="project" value="InterPro"/>
</dbReference>
<protein>
    <recommendedName>
        <fullName evidence="7">RNase H type-1 domain-containing protein</fullName>
    </recommendedName>
</protein>
<dbReference type="Pfam" id="PF17917">
    <property type="entry name" value="RT_RNaseH"/>
    <property type="match status" value="1"/>
</dbReference>
<dbReference type="GO" id="GO:0004523">
    <property type="term" value="F:RNA-DNA hybrid ribonuclease activity"/>
    <property type="evidence" value="ECO:0007669"/>
    <property type="project" value="InterPro"/>
</dbReference>
<keyword evidence="1" id="KW-0808">Transferase</keyword>
<dbReference type="PROSITE" id="PS50879">
    <property type="entry name" value="RNASE_H_1"/>
    <property type="match status" value="1"/>
</dbReference>
<dbReference type="OrthoDB" id="8947436at2759"/>
<evidence type="ECO:0000313" key="8">
    <source>
        <dbReference type="EMBL" id="KAG6932750.1"/>
    </source>
</evidence>
<keyword evidence="5" id="KW-0378">Hydrolase</keyword>
<name>A0A8T1SVU2_CHESE</name>
<reference evidence="8 9" key="1">
    <citation type="journal article" date="2020" name="G3 (Bethesda)">
        <title>Draft Genome of the Common Snapping Turtle, Chelydra serpentina, a Model for Phenotypic Plasticity in Reptiles.</title>
        <authorList>
            <person name="Das D."/>
            <person name="Singh S.K."/>
            <person name="Bierstedt J."/>
            <person name="Erickson A."/>
            <person name="Galli G.L.J."/>
            <person name="Crossley D.A. 2nd"/>
            <person name="Rhen T."/>
        </authorList>
    </citation>
    <scope>NUCLEOTIDE SEQUENCE [LARGE SCALE GENOMIC DNA]</scope>
    <source>
        <strain evidence="8">KW</strain>
    </source>
</reference>
<gene>
    <name evidence="8" type="ORF">G0U57_020632</name>
</gene>
<accession>A0A8T1SVU2</accession>
<dbReference type="InterPro" id="IPR041373">
    <property type="entry name" value="RT_RNaseH"/>
</dbReference>
<dbReference type="InterPro" id="IPR036397">
    <property type="entry name" value="RNaseH_sf"/>
</dbReference>
<evidence type="ECO:0000256" key="1">
    <source>
        <dbReference type="ARBA" id="ARBA00022679"/>
    </source>
</evidence>
<evidence type="ECO:0000256" key="2">
    <source>
        <dbReference type="ARBA" id="ARBA00022695"/>
    </source>
</evidence>
<organism evidence="8 9">
    <name type="scientific">Chelydra serpentina</name>
    <name type="common">Snapping turtle</name>
    <name type="synonym">Testudo serpentina</name>
    <dbReference type="NCBI Taxonomy" id="8475"/>
    <lineage>
        <taxon>Eukaryota</taxon>
        <taxon>Metazoa</taxon>
        <taxon>Chordata</taxon>
        <taxon>Craniata</taxon>
        <taxon>Vertebrata</taxon>
        <taxon>Euteleostomi</taxon>
        <taxon>Archelosauria</taxon>
        <taxon>Testudinata</taxon>
        <taxon>Testudines</taxon>
        <taxon>Cryptodira</taxon>
        <taxon>Durocryptodira</taxon>
        <taxon>Americhelydia</taxon>
        <taxon>Chelydroidea</taxon>
        <taxon>Chelydridae</taxon>
        <taxon>Chelydra</taxon>
    </lineage>
</organism>
<dbReference type="AlphaFoldDB" id="A0A8T1SVU2"/>